<accession>A0ABZ3D114</accession>
<sequence>MAEHAHSVPRGARTRANRVASHWQDIVPALLFPFLVLIALVGFARPEVLRHSGAKLAHAPLVLAEGGR</sequence>
<dbReference type="Proteomes" id="UP001449795">
    <property type="component" value="Chromosome"/>
</dbReference>
<dbReference type="EMBL" id="CP152276">
    <property type="protein sequence ID" value="XAE41216.1"/>
    <property type="molecule type" value="Genomic_DNA"/>
</dbReference>
<gene>
    <name evidence="2" type="ORF">AAC691_12940</name>
</gene>
<protein>
    <recommendedName>
        <fullName evidence="4">ABC transporter permease</fullName>
    </recommendedName>
</protein>
<evidence type="ECO:0000313" key="3">
    <source>
        <dbReference type="Proteomes" id="UP001449795"/>
    </source>
</evidence>
<reference evidence="2 3" key="1">
    <citation type="submission" date="2024-04" db="EMBL/GenBank/DDBJ databases">
        <title>Complete genome sequence of Nguyenibacter vanlangesis HBCM-1154, a strain capable of nitrogen fixation, IAA production, and phosphorus solubilization isolated from sugarcane soil.</title>
        <authorList>
            <person name="MY HANH P."/>
        </authorList>
    </citation>
    <scope>NUCLEOTIDE SEQUENCE [LARGE SCALE GENOMIC DNA]</scope>
    <source>
        <strain evidence="2 3">HBCM 1154</strain>
    </source>
</reference>
<evidence type="ECO:0008006" key="4">
    <source>
        <dbReference type="Google" id="ProtNLM"/>
    </source>
</evidence>
<keyword evidence="1" id="KW-0472">Membrane</keyword>
<keyword evidence="1" id="KW-1133">Transmembrane helix</keyword>
<proteinExistence type="predicted"/>
<name>A0ABZ3D114_9PROT</name>
<organism evidence="2 3">
    <name type="scientific">Nguyenibacter vanlangensis</name>
    <dbReference type="NCBI Taxonomy" id="1216886"/>
    <lineage>
        <taxon>Bacteria</taxon>
        <taxon>Pseudomonadati</taxon>
        <taxon>Pseudomonadota</taxon>
        <taxon>Alphaproteobacteria</taxon>
        <taxon>Acetobacterales</taxon>
        <taxon>Acetobacteraceae</taxon>
        <taxon>Nguyenibacter</taxon>
    </lineage>
</organism>
<feature type="transmembrane region" description="Helical" evidence="1">
    <location>
        <begin position="26"/>
        <end position="44"/>
    </location>
</feature>
<keyword evidence="1" id="KW-0812">Transmembrane</keyword>
<keyword evidence="3" id="KW-1185">Reference proteome</keyword>
<evidence type="ECO:0000256" key="1">
    <source>
        <dbReference type="SAM" id="Phobius"/>
    </source>
</evidence>
<evidence type="ECO:0000313" key="2">
    <source>
        <dbReference type="EMBL" id="XAE41216.1"/>
    </source>
</evidence>
<dbReference type="RefSeq" id="WP_342627190.1">
    <property type="nucleotide sequence ID" value="NZ_CP152276.1"/>
</dbReference>